<evidence type="ECO:0000313" key="3">
    <source>
        <dbReference type="Proteomes" id="UP001218218"/>
    </source>
</evidence>
<comment type="caution">
    <text evidence="2">The sequence shown here is derived from an EMBL/GenBank/DDBJ whole genome shotgun (WGS) entry which is preliminary data.</text>
</comment>
<dbReference type="Proteomes" id="UP001218218">
    <property type="component" value="Unassembled WGS sequence"/>
</dbReference>
<gene>
    <name evidence="2" type="ORF">DFH08DRAFT_905220</name>
</gene>
<evidence type="ECO:0000256" key="1">
    <source>
        <dbReference type="SAM" id="Phobius"/>
    </source>
</evidence>
<keyword evidence="3" id="KW-1185">Reference proteome</keyword>
<sequence>MLFVADSFPGTSFGGVRRRMCGCCIYVAGSCPLGKRRVLVGGTALSFFIYLFFVIFLFLEFFFTQFFGGLTGVERRAEFCVALAPYKLCLLFIQPLWCSIIRILPPAYEAAG</sequence>
<protein>
    <submittedName>
        <fullName evidence="2">Uncharacterized protein</fullName>
    </submittedName>
</protein>
<organism evidence="2 3">
    <name type="scientific">Mycena albidolilacea</name>
    <dbReference type="NCBI Taxonomy" id="1033008"/>
    <lineage>
        <taxon>Eukaryota</taxon>
        <taxon>Fungi</taxon>
        <taxon>Dikarya</taxon>
        <taxon>Basidiomycota</taxon>
        <taxon>Agaricomycotina</taxon>
        <taxon>Agaricomycetes</taxon>
        <taxon>Agaricomycetidae</taxon>
        <taxon>Agaricales</taxon>
        <taxon>Marasmiineae</taxon>
        <taxon>Mycenaceae</taxon>
        <taxon>Mycena</taxon>
    </lineage>
</organism>
<accession>A0AAD7E910</accession>
<keyword evidence="1" id="KW-0472">Membrane</keyword>
<proteinExistence type="predicted"/>
<keyword evidence="1" id="KW-1133">Transmembrane helix</keyword>
<name>A0AAD7E910_9AGAR</name>
<keyword evidence="1" id="KW-0812">Transmembrane</keyword>
<feature type="transmembrane region" description="Helical" evidence="1">
    <location>
        <begin position="47"/>
        <end position="67"/>
    </location>
</feature>
<dbReference type="AlphaFoldDB" id="A0AAD7E910"/>
<feature type="transmembrane region" description="Helical" evidence="1">
    <location>
        <begin position="79"/>
        <end position="97"/>
    </location>
</feature>
<dbReference type="EMBL" id="JARIHO010000116">
    <property type="protein sequence ID" value="KAJ7302424.1"/>
    <property type="molecule type" value="Genomic_DNA"/>
</dbReference>
<reference evidence="2" key="1">
    <citation type="submission" date="2023-03" db="EMBL/GenBank/DDBJ databases">
        <title>Massive genome expansion in bonnet fungi (Mycena s.s.) driven by repeated elements and novel gene families across ecological guilds.</title>
        <authorList>
            <consortium name="Lawrence Berkeley National Laboratory"/>
            <person name="Harder C.B."/>
            <person name="Miyauchi S."/>
            <person name="Viragh M."/>
            <person name="Kuo A."/>
            <person name="Thoen E."/>
            <person name="Andreopoulos B."/>
            <person name="Lu D."/>
            <person name="Skrede I."/>
            <person name="Drula E."/>
            <person name="Henrissat B."/>
            <person name="Morin E."/>
            <person name="Kohler A."/>
            <person name="Barry K."/>
            <person name="LaButti K."/>
            <person name="Morin E."/>
            <person name="Salamov A."/>
            <person name="Lipzen A."/>
            <person name="Mereny Z."/>
            <person name="Hegedus B."/>
            <person name="Baldrian P."/>
            <person name="Stursova M."/>
            <person name="Weitz H."/>
            <person name="Taylor A."/>
            <person name="Grigoriev I.V."/>
            <person name="Nagy L.G."/>
            <person name="Martin F."/>
            <person name="Kauserud H."/>
        </authorList>
    </citation>
    <scope>NUCLEOTIDE SEQUENCE</scope>
    <source>
        <strain evidence="2">CBHHK002</strain>
    </source>
</reference>
<evidence type="ECO:0000313" key="2">
    <source>
        <dbReference type="EMBL" id="KAJ7302424.1"/>
    </source>
</evidence>